<reference evidence="2" key="1">
    <citation type="submission" date="2016-06" db="EMBL/GenBank/DDBJ databases">
        <title>Parallel loss of symbiosis genes in relatives of nitrogen-fixing non-legume Parasponia.</title>
        <authorList>
            <person name="Van Velzen R."/>
            <person name="Holmer R."/>
            <person name="Bu F."/>
            <person name="Rutten L."/>
            <person name="Van Zeijl A."/>
            <person name="Liu W."/>
            <person name="Santuari L."/>
            <person name="Cao Q."/>
            <person name="Sharma T."/>
            <person name="Shen D."/>
            <person name="Roswanjaya Y."/>
            <person name="Wardhani T."/>
            <person name="Kalhor M.S."/>
            <person name="Jansen J."/>
            <person name="Van den Hoogen J."/>
            <person name="Gungor B."/>
            <person name="Hartog M."/>
            <person name="Hontelez J."/>
            <person name="Verver J."/>
            <person name="Yang W.-C."/>
            <person name="Schijlen E."/>
            <person name="Repin R."/>
            <person name="Schilthuizen M."/>
            <person name="Schranz E."/>
            <person name="Heidstra R."/>
            <person name="Miyata K."/>
            <person name="Fedorova E."/>
            <person name="Kohlen W."/>
            <person name="Bisseling T."/>
            <person name="Smit S."/>
            <person name="Geurts R."/>
        </authorList>
    </citation>
    <scope>NUCLEOTIDE SEQUENCE [LARGE SCALE GENOMIC DNA]</scope>
    <source>
        <strain evidence="2">cv. RG33-2</strain>
    </source>
</reference>
<dbReference type="Proteomes" id="UP000237000">
    <property type="component" value="Unassembled WGS sequence"/>
</dbReference>
<proteinExistence type="predicted"/>
<name>A0A2P5F0Y7_TREOI</name>
<dbReference type="OrthoDB" id="10541129at2759"/>
<evidence type="ECO:0000313" key="1">
    <source>
        <dbReference type="EMBL" id="PON91435.1"/>
    </source>
</evidence>
<dbReference type="AlphaFoldDB" id="A0A2P5F0Y7"/>
<organism evidence="1 2">
    <name type="scientific">Trema orientale</name>
    <name type="common">Charcoal tree</name>
    <name type="synonym">Celtis orientalis</name>
    <dbReference type="NCBI Taxonomy" id="63057"/>
    <lineage>
        <taxon>Eukaryota</taxon>
        <taxon>Viridiplantae</taxon>
        <taxon>Streptophyta</taxon>
        <taxon>Embryophyta</taxon>
        <taxon>Tracheophyta</taxon>
        <taxon>Spermatophyta</taxon>
        <taxon>Magnoliopsida</taxon>
        <taxon>eudicotyledons</taxon>
        <taxon>Gunneridae</taxon>
        <taxon>Pentapetalae</taxon>
        <taxon>rosids</taxon>
        <taxon>fabids</taxon>
        <taxon>Rosales</taxon>
        <taxon>Cannabaceae</taxon>
        <taxon>Trema</taxon>
    </lineage>
</organism>
<sequence length="102" mass="11400">TYIYIFAICTQNSGSKKAEFNARHSHIFFTLGYCSNRVLVFIILSFVQAVSSGCSIDYIQLPGNSSQPAMIDQTSLTRLYIQWVGSAFYNLLHQSSSVSQSM</sequence>
<dbReference type="InParanoid" id="A0A2P5F0Y7"/>
<comment type="caution">
    <text evidence="1">The sequence shown here is derived from an EMBL/GenBank/DDBJ whole genome shotgun (WGS) entry which is preliminary data.</text>
</comment>
<dbReference type="EMBL" id="JXTC01000074">
    <property type="protein sequence ID" value="PON91435.1"/>
    <property type="molecule type" value="Genomic_DNA"/>
</dbReference>
<accession>A0A2P5F0Y7</accession>
<protein>
    <submittedName>
        <fullName evidence="1">Uncharacterized protein</fullName>
    </submittedName>
</protein>
<feature type="non-terminal residue" evidence="1">
    <location>
        <position position="1"/>
    </location>
</feature>
<evidence type="ECO:0000313" key="2">
    <source>
        <dbReference type="Proteomes" id="UP000237000"/>
    </source>
</evidence>
<gene>
    <name evidence="1" type="ORF">TorRG33x02_127180</name>
</gene>
<keyword evidence="2" id="KW-1185">Reference proteome</keyword>